<dbReference type="EMBL" id="JBHSMH010000071">
    <property type="protein sequence ID" value="MFC5470670.1"/>
    <property type="molecule type" value="Genomic_DNA"/>
</dbReference>
<comment type="caution">
    <text evidence="1">The sequence shown here is derived from an EMBL/GenBank/DDBJ whole genome shotgun (WGS) entry which is preliminary data.</text>
</comment>
<protein>
    <submittedName>
        <fullName evidence="1">YqjF family protein</fullName>
    </submittedName>
</protein>
<keyword evidence="2" id="KW-1185">Reference proteome</keyword>
<evidence type="ECO:0000313" key="2">
    <source>
        <dbReference type="Proteomes" id="UP001596105"/>
    </source>
</evidence>
<gene>
    <name evidence="1" type="ORF">ACFPPD_18435</name>
</gene>
<dbReference type="Gene3D" id="2.40.400.10">
    <property type="entry name" value="Acetoacetate decarboxylase-like"/>
    <property type="match status" value="1"/>
</dbReference>
<proteinExistence type="predicted"/>
<evidence type="ECO:0000313" key="1">
    <source>
        <dbReference type="EMBL" id="MFC5470670.1"/>
    </source>
</evidence>
<accession>A0ABW0LXU0</accession>
<dbReference type="InterPro" id="IPR023375">
    <property type="entry name" value="ADC_dom_sf"/>
</dbReference>
<sequence length="248" mass="28798">MHDLLKHTEHRPYPLSPGPWIMTQTWERLLFAHWPVPLDIMKVHLPKHLPLDTYDGYAWIGIVPFHMCGIRPRWLPAVPYLSAFPEINVRTYVVRDEKPGVYFFSLDVTNPMAVALARGVFHLPYYRARMGMERSGVGWSYRSERTSRFAPQAVFTGSYAPISNVYRASPGSIDEWLTERYCLYTTHGGILYRGEIHHLPWPLQRAEAELETNEMHSDFNRYVTTSTAPILHYADTLKTLIWPLVKVT</sequence>
<dbReference type="PANTHER" id="PTHR39186">
    <property type="entry name" value="DUF2071 FAMILY PROTEIN"/>
    <property type="match status" value="1"/>
</dbReference>
<organism evidence="1 2">
    <name type="scientific">Cohnella suwonensis</name>
    <dbReference type="NCBI Taxonomy" id="696072"/>
    <lineage>
        <taxon>Bacteria</taxon>
        <taxon>Bacillati</taxon>
        <taxon>Bacillota</taxon>
        <taxon>Bacilli</taxon>
        <taxon>Bacillales</taxon>
        <taxon>Paenibacillaceae</taxon>
        <taxon>Cohnella</taxon>
    </lineage>
</organism>
<dbReference type="SUPFAM" id="SSF160104">
    <property type="entry name" value="Acetoacetate decarboxylase-like"/>
    <property type="match status" value="1"/>
</dbReference>
<dbReference type="Proteomes" id="UP001596105">
    <property type="component" value="Unassembled WGS sequence"/>
</dbReference>
<dbReference type="InterPro" id="IPR018644">
    <property type="entry name" value="DUF2071"/>
</dbReference>
<reference evidence="2" key="1">
    <citation type="journal article" date="2019" name="Int. J. Syst. Evol. Microbiol.">
        <title>The Global Catalogue of Microorganisms (GCM) 10K type strain sequencing project: providing services to taxonomists for standard genome sequencing and annotation.</title>
        <authorList>
            <consortium name="The Broad Institute Genomics Platform"/>
            <consortium name="The Broad Institute Genome Sequencing Center for Infectious Disease"/>
            <person name="Wu L."/>
            <person name="Ma J."/>
        </authorList>
    </citation>
    <scope>NUCLEOTIDE SEQUENCE [LARGE SCALE GENOMIC DNA]</scope>
    <source>
        <strain evidence="2">CCUG 57113</strain>
    </source>
</reference>
<dbReference type="Pfam" id="PF09844">
    <property type="entry name" value="DUF2071"/>
    <property type="match status" value="1"/>
</dbReference>
<dbReference type="PANTHER" id="PTHR39186:SF1">
    <property type="entry name" value="DUF2071 DOMAIN-CONTAINING PROTEIN"/>
    <property type="match status" value="1"/>
</dbReference>
<name>A0ABW0LXU0_9BACL</name>